<name>A0A1C4YQM7_9ACTN</name>
<reference evidence="1 2" key="1">
    <citation type="submission" date="2016-06" db="EMBL/GenBank/DDBJ databases">
        <authorList>
            <person name="Kjaerup R.B."/>
            <person name="Dalgaard T.S."/>
            <person name="Juul-Madsen H.R."/>
        </authorList>
    </citation>
    <scope>NUCLEOTIDE SEQUENCE [LARGE SCALE GENOMIC DNA]</scope>
    <source>
        <strain evidence="1 2">DSM 45626</strain>
    </source>
</reference>
<dbReference type="AlphaFoldDB" id="A0A1C4YQM7"/>
<accession>A0A1C4YQM7</accession>
<protein>
    <submittedName>
        <fullName evidence="1">Uncharacterized protein</fullName>
    </submittedName>
</protein>
<sequence>MPEFRAAKPGGARKRFARSHLPADLDEQVRWEAIRTACDRADELTQQRYAGIGDQYDELAADLLTDPAYQQAGSVGVRKQAAEQFLTAWADGFVPPLSR</sequence>
<dbReference type="Proteomes" id="UP000199375">
    <property type="component" value="Unassembled WGS sequence"/>
</dbReference>
<evidence type="ECO:0000313" key="1">
    <source>
        <dbReference type="EMBL" id="SCF23073.1"/>
    </source>
</evidence>
<dbReference type="EMBL" id="FMCW01000066">
    <property type="protein sequence ID" value="SCF23073.1"/>
    <property type="molecule type" value="Genomic_DNA"/>
</dbReference>
<gene>
    <name evidence="1" type="ORF">GA0070558_1669</name>
</gene>
<evidence type="ECO:0000313" key="2">
    <source>
        <dbReference type="Proteomes" id="UP000199375"/>
    </source>
</evidence>
<organism evidence="1 2">
    <name type="scientific">Micromonospora haikouensis</name>
    <dbReference type="NCBI Taxonomy" id="686309"/>
    <lineage>
        <taxon>Bacteria</taxon>
        <taxon>Bacillati</taxon>
        <taxon>Actinomycetota</taxon>
        <taxon>Actinomycetes</taxon>
        <taxon>Micromonosporales</taxon>
        <taxon>Micromonosporaceae</taxon>
        <taxon>Micromonospora</taxon>
    </lineage>
</organism>
<proteinExistence type="predicted"/>